<gene>
    <name evidence="1" type="ORF">Amon02_000429800</name>
</gene>
<keyword evidence="2" id="KW-1185">Reference proteome</keyword>
<organism evidence="1 2">
    <name type="scientific">Ambrosiozyma monospora</name>
    <name type="common">Yeast</name>
    <name type="synonym">Endomycopsis monosporus</name>
    <dbReference type="NCBI Taxonomy" id="43982"/>
    <lineage>
        <taxon>Eukaryota</taxon>
        <taxon>Fungi</taxon>
        <taxon>Dikarya</taxon>
        <taxon>Ascomycota</taxon>
        <taxon>Saccharomycotina</taxon>
        <taxon>Pichiomycetes</taxon>
        <taxon>Pichiales</taxon>
        <taxon>Pichiaceae</taxon>
        <taxon>Ambrosiozyma</taxon>
    </lineage>
</organism>
<proteinExistence type="predicted"/>
<sequence length="221" mass="24532">MAINCEYGAFDNENSVLPRTKYDVIIDEESPRPGQQCYEKMIAGYYLGEVLRLILLDFHESGVIFQNQDVSKLKIPFIMDTSYPSRIEQDAFENLCIVDELFKQDLHIDTTEAEREIIHRLCILIGTRAARLSICGVAAICKKMGYTSGNCASDGSVFNKYPGFQKRATLGLKDVFGWSCHEKDYPIKLTAAEDGSGVGATVIACLTEKRIKAGKSVGIKA</sequence>
<comment type="caution">
    <text evidence="1">The sequence shown here is derived from an EMBL/GenBank/DDBJ whole genome shotgun (WGS) entry which is preliminary data.</text>
</comment>
<dbReference type="Proteomes" id="UP001165064">
    <property type="component" value="Unassembled WGS sequence"/>
</dbReference>
<evidence type="ECO:0000313" key="1">
    <source>
        <dbReference type="EMBL" id="GME80119.1"/>
    </source>
</evidence>
<evidence type="ECO:0000313" key="2">
    <source>
        <dbReference type="Proteomes" id="UP001165064"/>
    </source>
</evidence>
<dbReference type="EMBL" id="BSXS01002907">
    <property type="protein sequence ID" value="GME80119.1"/>
    <property type="molecule type" value="Genomic_DNA"/>
</dbReference>
<protein>
    <submittedName>
        <fullName evidence="1">Unnamed protein product</fullName>
    </submittedName>
</protein>
<accession>A0ACB5T2P2</accession>
<reference evidence="1" key="1">
    <citation type="submission" date="2023-04" db="EMBL/GenBank/DDBJ databases">
        <title>Ambrosiozyma monospora NBRC 10751.</title>
        <authorList>
            <person name="Ichikawa N."/>
            <person name="Sato H."/>
            <person name="Tonouchi N."/>
        </authorList>
    </citation>
    <scope>NUCLEOTIDE SEQUENCE</scope>
    <source>
        <strain evidence="1">NBRC 10751</strain>
    </source>
</reference>
<name>A0ACB5T2P2_AMBMO</name>